<organism evidence="1 2">
    <name type="scientific">Patagioenas fasciata monilis</name>
    <dbReference type="NCBI Taxonomy" id="372326"/>
    <lineage>
        <taxon>Eukaryota</taxon>
        <taxon>Metazoa</taxon>
        <taxon>Chordata</taxon>
        <taxon>Craniata</taxon>
        <taxon>Vertebrata</taxon>
        <taxon>Euteleostomi</taxon>
        <taxon>Archelosauria</taxon>
        <taxon>Archosauria</taxon>
        <taxon>Dinosauria</taxon>
        <taxon>Saurischia</taxon>
        <taxon>Theropoda</taxon>
        <taxon>Coelurosauria</taxon>
        <taxon>Aves</taxon>
        <taxon>Neognathae</taxon>
        <taxon>Neoaves</taxon>
        <taxon>Columbimorphae</taxon>
        <taxon>Columbiformes</taxon>
        <taxon>Columbidae</taxon>
        <taxon>Patagioenas</taxon>
    </lineage>
</organism>
<evidence type="ECO:0000313" key="2">
    <source>
        <dbReference type="Proteomes" id="UP000190648"/>
    </source>
</evidence>
<reference evidence="1 2" key="1">
    <citation type="submission" date="2016-02" db="EMBL/GenBank/DDBJ databases">
        <title>Band-tailed pigeon sequencing and assembly.</title>
        <authorList>
            <person name="Soares A.E."/>
            <person name="Novak B.J."/>
            <person name="Rice E.S."/>
            <person name="O'Connell B."/>
            <person name="Chang D."/>
            <person name="Weber S."/>
            <person name="Shapiro B."/>
        </authorList>
    </citation>
    <scope>NUCLEOTIDE SEQUENCE [LARGE SCALE GENOMIC DNA]</scope>
    <source>
        <strain evidence="1">BTP2013</strain>
        <tissue evidence="1">Blood</tissue>
    </source>
</reference>
<dbReference type="InterPro" id="IPR036896">
    <property type="entry name" value="Avidin-like_sf"/>
</dbReference>
<dbReference type="Proteomes" id="UP000190648">
    <property type="component" value="Unassembled WGS sequence"/>
</dbReference>
<accession>A0A1V4JTB4</accession>
<evidence type="ECO:0000313" key="1">
    <source>
        <dbReference type="EMBL" id="OPJ75456.1"/>
    </source>
</evidence>
<comment type="caution">
    <text evidence="1">The sequence shown here is derived from an EMBL/GenBank/DDBJ whole genome shotgun (WGS) entry which is preliminary data.</text>
</comment>
<dbReference type="EMBL" id="LSYS01006356">
    <property type="protein sequence ID" value="OPJ75456.1"/>
    <property type="molecule type" value="Genomic_DNA"/>
</dbReference>
<keyword evidence="2" id="KW-1185">Reference proteome</keyword>
<name>A0A1V4JTB4_PATFA</name>
<protein>
    <submittedName>
        <fullName evidence="1">Uncharacterized protein</fullName>
    </submittedName>
</protein>
<sequence length="158" mass="17905">MWQVQKAHMVDFQMSLVSTPDCWSQMVFKASSPVSFMKHWLMKMLMEAAGTGQEMKVSVAGTAGSIPVFMGQCLMDEMGKELHKTTWLKWSHLDNRNPIMRGTSVFTRLVLWREGGIMEDFNTDENNWDADPLFYIKTGQCSQEKFGSAGDFETDGSA</sequence>
<proteinExistence type="predicted"/>
<dbReference type="AlphaFoldDB" id="A0A1V4JTB4"/>
<dbReference type="Gene3D" id="2.40.128.30">
    <property type="entry name" value="Avidin-like"/>
    <property type="match status" value="1"/>
</dbReference>
<gene>
    <name evidence="1" type="ORF">AV530_019859</name>
</gene>